<dbReference type="InterPro" id="IPR029062">
    <property type="entry name" value="Class_I_gatase-like"/>
</dbReference>
<dbReference type="PROSITE" id="PS51273">
    <property type="entry name" value="GATASE_TYPE_1"/>
    <property type="match status" value="1"/>
</dbReference>
<dbReference type="EMBL" id="CP054038">
    <property type="protein sequence ID" value="QKJ19828.1"/>
    <property type="molecule type" value="Genomic_DNA"/>
</dbReference>
<proteinExistence type="predicted"/>
<dbReference type="PANTHER" id="PTHR43235">
    <property type="entry name" value="GLUTAMINE AMIDOTRANSFERASE PB2B2.05-RELATED"/>
    <property type="match status" value="1"/>
</dbReference>
<dbReference type="Gene3D" id="3.40.50.880">
    <property type="match status" value="1"/>
</dbReference>
<dbReference type="Proteomes" id="UP000502498">
    <property type="component" value="Chromosome"/>
</dbReference>
<reference evidence="1 2" key="1">
    <citation type="submission" date="2020-05" db="EMBL/GenBank/DDBJ databases">
        <title>Strain PA2F3 complete genome.</title>
        <authorList>
            <person name="Kim Y.-S."/>
            <person name="Kim S.-J."/>
            <person name="Jung H.-k."/>
            <person name="Kim S.-E."/>
            <person name="Kim K.-H."/>
        </authorList>
    </citation>
    <scope>NUCLEOTIDE SEQUENCE [LARGE SCALE GENOMIC DNA]</scope>
    <source>
        <strain evidence="1 2">PA2F3</strain>
    </source>
</reference>
<dbReference type="GO" id="GO:0006598">
    <property type="term" value="P:polyamine catabolic process"/>
    <property type="evidence" value="ECO:0007669"/>
    <property type="project" value="TreeGrafter"/>
</dbReference>
<accession>A0A7D4UIJ4</accession>
<organism evidence="1 2">
    <name type="scientific">Microbacterium hominis</name>
    <dbReference type="NCBI Taxonomy" id="162426"/>
    <lineage>
        <taxon>Bacteria</taxon>
        <taxon>Bacillati</taxon>
        <taxon>Actinomycetota</taxon>
        <taxon>Actinomycetes</taxon>
        <taxon>Micrococcales</taxon>
        <taxon>Microbacteriaceae</taxon>
        <taxon>Microbacterium</taxon>
    </lineage>
</organism>
<dbReference type="InterPro" id="IPR044668">
    <property type="entry name" value="PuuD-like"/>
</dbReference>
<gene>
    <name evidence="1" type="ORF">HQM25_10965</name>
</gene>
<dbReference type="PANTHER" id="PTHR43235:SF1">
    <property type="entry name" value="GLUTAMINE AMIDOTRANSFERASE PB2B2.05-RELATED"/>
    <property type="match status" value="1"/>
</dbReference>
<sequence>MSLRVAMPLRLSDGSADARIDAANRIFDDVAALARAAGLDVDLVDVVDLTGVDGVILPGGGDVDPLRYGGAVIDALYDVNPEQDELDFAIARAALDAGLPVLGVCRGLQVLNVLYGGTLVEDLPPTSIVHTDDDRGCAPGDEIAWSWHPVEIAAGSLLAAHTGAGAISVASGHHQGIGALAPGLTAVATAPDGLVEAVEDAARGVIAVQWHPEAAATPAHLALAPFAAFAQLVRQRSTAAAL</sequence>
<evidence type="ECO:0000313" key="1">
    <source>
        <dbReference type="EMBL" id="QKJ19828.1"/>
    </source>
</evidence>
<dbReference type="InterPro" id="IPR011697">
    <property type="entry name" value="Peptidase_C26"/>
</dbReference>
<keyword evidence="1" id="KW-0378">Hydrolase</keyword>
<dbReference type="AlphaFoldDB" id="A0A7D4UIJ4"/>
<dbReference type="Pfam" id="PF07722">
    <property type="entry name" value="Peptidase_C26"/>
    <property type="match status" value="1"/>
</dbReference>
<dbReference type="GO" id="GO:0033969">
    <property type="term" value="F:gamma-glutamyl-gamma-aminobutyrate hydrolase activity"/>
    <property type="evidence" value="ECO:0007669"/>
    <property type="project" value="TreeGrafter"/>
</dbReference>
<dbReference type="GO" id="GO:0005829">
    <property type="term" value="C:cytosol"/>
    <property type="evidence" value="ECO:0007669"/>
    <property type="project" value="TreeGrafter"/>
</dbReference>
<dbReference type="SUPFAM" id="SSF52317">
    <property type="entry name" value="Class I glutamine amidotransferase-like"/>
    <property type="match status" value="1"/>
</dbReference>
<dbReference type="RefSeq" id="WP_172990265.1">
    <property type="nucleotide sequence ID" value="NZ_CP054038.1"/>
</dbReference>
<name>A0A7D4UIJ4_9MICO</name>
<evidence type="ECO:0000313" key="2">
    <source>
        <dbReference type="Proteomes" id="UP000502498"/>
    </source>
</evidence>
<protein>
    <submittedName>
        <fullName evidence="1">Gamma-glutamyl-gamma-aminobutyrate hydrolase family protein</fullName>
    </submittedName>
</protein>